<evidence type="ECO:0000259" key="1">
    <source>
        <dbReference type="Pfam" id="PF20282"/>
    </source>
</evidence>
<dbReference type="AlphaFoldDB" id="A0A174ERD8"/>
<evidence type="ECO:0000313" key="2">
    <source>
        <dbReference type="EMBL" id="CUO39857.1"/>
    </source>
</evidence>
<dbReference type="Pfam" id="PF20282">
    <property type="entry name" value="CTD6"/>
    <property type="match status" value="1"/>
</dbReference>
<dbReference type="RefSeq" id="WP_055298785.1">
    <property type="nucleotide sequence ID" value="NZ_BLYK01000030.1"/>
</dbReference>
<protein>
    <recommendedName>
        <fullName evidence="1">ABC-three component systems C-terminal domain-containing protein</fullName>
    </recommendedName>
</protein>
<dbReference type="InterPro" id="IPR046914">
    <property type="entry name" value="ABC-3C_CTD6"/>
</dbReference>
<sequence>MRFSDFVQLMHRYIGCSVTQQEYVLYLTNLVIRDPMTDDEEKLEENDDFNPLSSKDVSTLSKIYSGTQNRKIKQDDARTIQSLFSKSKFVDAFQTVDYEAREELIGKLKEFGIQGNFEADNIDEVCAELFYRFIDAMASNKGYIDTALPVHIDSYGNRYVTVEVSTVYVKDGKLHVGDEVLELPAALAPEKDIKPEEMPYVNALCAAYADALAQAVTPEIIGTLPGRYRRDFTSQRTSYYEAEWLHHSVRDVFDGGEEKFEALKKDAYDGIESTYLQDYDNGFQRLQEVLDKITNTTLDTSSIDRIKSLMKNVHKKGICHILVNDGTINSWVDIDE</sequence>
<gene>
    <name evidence="2" type="ORF">ERS852450_01733</name>
</gene>
<feature type="domain" description="ABC-three component systems C-terminal" evidence="1">
    <location>
        <begin position="197"/>
        <end position="331"/>
    </location>
</feature>
<dbReference type="Proteomes" id="UP000095679">
    <property type="component" value="Unassembled WGS sequence"/>
</dbReference>
<proteinExistence type="predicted"/>
<dbReference type="EMBL" id="CYZL01000013">
    <property type="protein sequence ID" value="CUO39857.1"/>
    <property type="molecule type" value="Genomic_DNA"/>
</dbReference>
<evidence type="ECO:0000313" key="3">
    <source>
        <dbReference type="Proteomes" id="UP000095679"/>
    </source>
</evidence>
<reference evidence="2 3" key="1">
    <citation type="submission" date="2015-09" db="EMBL/GenBank/DDBJ databases">
        <authorList>
            <consortium name="Pathogen Informatics"/>
        </authorList>
    </citation>
    <scope>NUCLEOTIDE SEQUENCE [LARGE SCALE GENOMIC DNA]</scope>
    <source>
        <strain evidence="2 3">2789STDY5834835</strain>
    </source>
</reference>
<name>A0A174ERD8_9FIRM</name>
<accession>A0A174ERD8</accession>
<organism evidence="2 3">
    <name type="scientific">Anaerobutyricum hallii</name>
    <dbReference type="NCBI Taxonomy" id="39488"/>
    <lineage>
        <taxon>Bacteria</taxon>
        <taxon>Bacillati</taxon>
        <taxon>Bacillota</taxon>
        <taxon>Clostridia</taxon>
        <taxon>Lachnospirales</taxon>
        <taxon>Lachnospiraceae</taxon>
        <taxon>Anaerobutyricum</taxon>
    </lineage>
</organism>